<sequence length="149" mass="16077">MSRARNPWLITGGVLSLLAAVLHLAVIVIGPDGYRFFGADEQMARMAEAGHWYPPLVTTGIATILAVWAAYAFSGAGLLPRLPLLRTGLILISLIYLARGLVLVPAVILNPQGPAGITPFIWWSSLIVLAYGVAYAVGTWTAWPRLSRR</sequence>
<organism evidence="2 3">
    <name type="scientific">Brevundimonas diminuta 3F5N</name>
    <dbReference type="NCBI Taxonomy" id="1255603"/>
    <lineage>
        <taxon>Bacteria</taxon>
        <taxon>Pseudomonadati</taxon>
        <taxon>Pseudomonadota</taxon>
        <taxon>Alphaproteobacteria</taxon>
        <taxon>Caulobacterales</taxon>
        <taxon>Caulobacteraceae</taxon>
        <taxon>Brevundimonas</taxon>
    </lineage>
</organism>
<reference evidence="2 3" key="1">
    <citation type="submission" date="2017-02" db="EMBL/GenBank/DDBJ databases">
        <authorList>
            <person name="Peterson S.W."/>
        </authorList>
    </citation>
    <scope>NUCLEOTIDE SEQUENCE [LARGE SCALE GENOMIC DNA]</scope>
    <source>
        <strain evidence="2 3">3F5N</strain>
    </source>
</reference>
<dbReference type="Proteomes" id="UP000195766">
    <property type="component" value="Unassembled WGS sequence"/>
</dbReference>
<name>A0A1R4F6D8_BREDI</name>
<keyword evidence="1" id="KW-0472">Membrane</keyword>
<feature type="transmembrane region" description="Helical" evidence="1">
    <location>
        <begin position="51"/>
        <end position="73"/>
    </location>
</feature>
<dbReference type="EMBL" id="FUIE01000016">
    <property type="protein sequence ID" value="SJM51479.1"/>
    <property type="molecule type" value="Genomic_DNA"/>
</dbReference>
<gene>
    <name evidence="2" type="ORF">FM111_02895</name>
</gene>
<proteinExistence type="predicted"/>
<keyword evidence="1" id="KW-0812">Transmembrane</keyword>
<evidence type="ECO:0000256" key="1">
    <source>
        <dbReference type="SAM" id="Phobius"/>
    </source>
</evidence>
<feature type="transmembrane region" description="Helical" evidence="1">
    <location>
        <begin position="120"/>
        <end position="143"/>
    </location>
</feature>
<keyword evidence="1" id="KW-1133">Transmembrane helix</keyword>
<evidence type="ECO:0000313" key="3">
    <source>
        <dbReference type="Proteomes" id="UP000195766"/>
    </source>
</evidence>
<dbReference type="AlphaFoldDB" id="A0A1R4F6D8"/>
<feature type="transmembrane region" description="Helical" evidence="1">
    <location>
        <begin position="7"/>
        <end position="31"/>
    </location>
</feature>
<dbReference type="OrthoDB" id="5457135at2"/>
<protein>
    <submittedName>
        <fullName evidence="2">Uncharacterized protein</fullName>
    </submittedName>
</protein>
<evidence type="ECO:0000313" key="2">
    <source>
        <dbReference type="EMBL" id="SJM51479.1"/>
    </source>
</evidence>
<feature type="transmembrane region" description="Helical" evidence="1">
    <location>
        <begin position="85"/>
        <end position="108"/>
    </location>
</feature>
<accession>A0A1R4F6D8</accession>
<dbReference type="RefSeq" id="WP_087139249.1">
    <property type="nucleotide sequence ID" value="NZ_FUIE01000016.1"/>
</dbReference>